<dbReference type="InterPro" id="IPR051540">
    <property type="entry name" value="S-2-haloacid_dehalogenase"/>
</dbReference>
<dbReference type="Gene3D" id="1.10.150.750">
    <property type="match status" value="1"/>
</dbReference>
<accession>A0ABQ4R5W1</accession>
<sequence>MAKSLNAYRYMTFDVVGTLIDFEGGITACLSAIGAQAGVAVDGEEALSLYRAARYAGEAGLFPDDLVRVYRAIAPSLGLPLEAACGERLRDSARDWKAFPDSAEALARLAAGARLIAMTNSRRWAFGHFAEALGQPFHAAFTADDTGTEKPDPAFFEQVFAFVEGEGGTRADILHVAQSQHHDIGVARRLGIATCWIERRHAKAGYGGTIEPEAFTTPDFHFTAMAGLADAVEAARG</sequence>
<evidence type="ECO:0000313" key="3">
    <source>
        <dbReference type="Proteomes" id="UP001055167"/>
    </source>
</evidence>
<keyword evidence="3" id="KW-1185">Reference proteome</keyword>
<dbReference type="InterPro" id="IPR036412">
    <property type="entry name" value="HAD-like_sf"/>
</dbReference>
<protein>
    <submittedName>
        <fullName evidence="2">(S)-2-haloacid dehalogenase</fullName>
    </submittedName>
</protein>
<comment type="caution">
    <text evidence="2">The sequence shown here is derived from an EMBL/GenBank/DDBJ whole genome shotgun (WGS) entry which is preliminary data.</text>
</comment>
<evidence type="ECO:0000256" key="1">
    <source>
        <dbReference type="ARBA" id="ARBA00022801"/>
    </source>
</evidence>
<dbReference type="SUPFAM" id="SSF56784">
    <property type="entry name" value="HAD-like"/>
    <property type="match status" value="1"/>
</dbReference>
<dbReference type="InterPro" id="IPR006439">
    <property type="entry name" value="HAD-SF_hydro_IA"/>
</dbReference>
<dbReference type="Pfam" id="PF00702">
    <property type="entry name" value="Hydrolase"/>
    <property type="match status" value="1"/>
</dbReference>
<reference evidence="2" key="2">
    <citation type="submission" date="2021-08" db="EMBL/GenBank/DDBJ databases">
        <authorList>
            <person name="Tani A."/>
            <person name="Ola A."/>
            <person name="Ogura Y."/>
            <person name="Katsura K."/>
            <person name="Hayashi T."/>
        </authorList>
    </citation>
    <scope>NUCLEOTIDE SEQUENCE</scope>
    <source>
        <strain evidence="2">KCTC 52305</strain>
    </source>
</reference>
<proteinExistence type="predicted"/>
<dbReference type="EMBL" id="BPQH01000024">
    <property type="protein sequence ID" value="GJD53068.1"/>
    <property type="molecule type" value="Genomic_DNA"/>
</dbReference>
<reference evidence="2" key="1">
    <citation type="journal article" date="2021" name="Front. Microbiol.">
        <title>Comprehensive Comparative Genomics and Phenotyping of Methylobacterium Species.</title>
        <authorList>
            <person name="Alessa O."/>
            <person name="Ogura Y."/>
            <person name="Fujitani Y."/>
            <person name="Takami H."/>
            <person name="Hayashi T."/>
            <person name="Sahin N."/>
            <person name="Tani A."/>
        </authorList>
    </citation>
    <scope>NUCLEOTIDE SEQUENCE</scope>
    <source>
        <strain evidence="2">KCTC 52305</strain>
    </source>
</reference>
<keyword evidence="1" id="KW-0378">Hydrolase</keyword>
<evidence type="ECO:0000313" key="2">
    <source>
        <dbReference type="EMBL" id="GJD53068.1"/>
    </source>
</evidence>
<gene>
    <name evidence="2" type="primary">hadL</name>
    <name evidence="2" type="ORF">OPKNFCMD_5839</name>
</gene>
<dbReference type="NCBIfam" id="TIGR01493">
    <property type="entry name" value="HAD-SF-IA-v2"/>
    <property type="match status" value="1"/>
</dbReference>
<dbReference type="PANTHER" id="PTHR43316">
    <property type="entry name" value="HYDROLASE, HALOACID DELAHOGENASE-RELATED"/>
    <property type="match status" value="1"/>
</dbReference>
<dbReference type="Proteomes" id="UP001055167">
    <property type="component" value="Unassembled WGS sequence"/>
</dbReference>
<dbReference type="InterPro" id="IPR023214">
    <property type="entry name" value="HAD_sf"/>
</dbReference>
<dbReference type="PANTHER" id="PTHR43316:SF3">
    <property type="entry name" value="HALOACID DEHALOGENASE, TYPE II (AFU_ORTHOLOGUE AFUA_2G07750)-RELATED"/>
    <property type="match status" value="1"/>
</dbReference>
<dbReference type="SFLD" id="SFLDS00003">
    <property type="entry name" value="Haloacid_Dehalogenase"/>
    <property type="match status" value="1"/>
</dbReference>
<dbReference type="Gene3D" id="3.40.50.1000">
    <property type="entry name" value="HAD superfamily/HAD-like"/>
    <property type="match status" value="1"/>
</dbReference>
<organism evidence="2 3">
    <name type="scientific">Methylobacterium crusticola</name>
    <dbReference type="NCBI Taxonomy" id="1697972"/>
    <lineage>
        <taxon>Bacteria</taxon>
        <taxon>Pseudomonadati</taxon>
        <taxon>Pseudomonadota</taxon>
        <taxon>Alphaproteobacteria</taxon>
        <taxon>Hyphomicrobiales</taxon>
        <taxon>Methylobacteriaceae</taxon>
        <taxon>Methylobacterium</taxon>
    </lineage>
</organism>
<dbReference type="SFLD" id="SFLDG01129">
    <property type="entry name" value="C1.5:_HAD__Beta-PGM__Phosphata"/>
    <property type="match status" value="1"/>
</dbReference>
<name>A0ABQ4R5W1_9HYPH</name>
<dbReference type="RefSeq" id="WP_128562385.1">
    <property type="nucleotide sequence ID" value="NZ_BPQH01000024.1"/>
</dbReference>